<evidence type="ECO:0000313" key="2">
    <source>
        <dbReference type="EMBL" id="MXO01936.1"/>
    </source>
</evidence>
<dbReference type="AlphaFoldDB" id="A0A6N8TI87"/>
<protein>
    <submittedName>
        <fullName evidence="2">Uncharacterized protein</fullName>
    </submittedName>
</protein>
<evidence type="ECO:0000313" key="3">
    <source>
        <dbReference type="Proteomes" id="UP000440304"/>
    </source>
</evidence>
<name>A0A6N8TI87_SHIZO</name>
<gene>
    <name evidence="2" type="ORF">GR156_16570</name>
</gene>
<accession>A0A6N8TI87</accession>
<feature type="compositionally biased region" description="Basic residues" evidence="1">
    <location>
        <begin position="1"/>
        <end position="10"/>
    </location>
</feature>
<dbReference type="Proteomes" id="UP000440304">
    <property type="component" value="Unassembled WGS sequence"/>
</dbReference>
<dbReference type="EMBL" id="WUML01000015">
    <property type="protein sequence ID" value="MXO01936.1"/>
    <property type="molecule type" value="Genomic_DNA"/>
</dbReference>
<feature type="region of interest" description="Disordered" evidence="1">
    <location>
        <begin position="1"/>
        <end position="27"/>
    </location>
</feature>
<dbReference type="OrthoDB" id="9866346at2"/>
<organism evidence="2 3">
    <name type="scientific">Shinella zoogloeoides</name>
    <name type="common">Crabtreella saccharophila</name>
    <dbReference type="NCBI Taxonomy" id="352475"/>
    <lineage>
        <taxon>Bacteria</taxon>
        <taxon>Pseudomonadati</taxon>
        <taxon>Pseudomonadota</taxon>
        <taxon>Alphaproteobacteria</taxon>
        <taxon>Hyphomicrobiales</taxon>
        <taxon>Rhizobiaceae</taxon>
        <taxon>Shinella</taxon>
    </lineage>
</organism>
<evidence type="ECO:0000256" key="1">
    <source>
        <dbReference type="SAM" id="MobiDB-lite"/>
    </source>
</evidence>
<reference evidence="2 3" key="1">
    <citation type="submission" date="2019-12" db="EMBL/GenBank/DDBJ databases">
        <title>Shinella granuli gen. nov., sp. nov., and proposal of the reclassification of Zoogloea ramigera ATCC 19623 as Shinella zoogloeoides sp. nov.</title>
        <authorList>
            <person name="Gao J."/>
        </authorList>
    </citation>
    <scope>NUCLEOTIDE SEQUENCE [LARGE SCALE GENOMIC DNA]</scope>
    <source>
        <strain evidence="2 3">DSM 287</strain>
    </source>
</reference>
<sequence length="107" mass="12123">MAARRHRRRGACPDDERHKEDNDQLHDGAVHARNARIAGFSKTYLTALYLTGDYRDVQSRGEAPAFARDPLKLPVIFDAVRLIRGIGKSQITIAIHVRSFAADRTRR</sequence>
<proteinExistence type="predicted"/>
<comment type="caution">
    <text evidence="2">The sequence shown here is derived from an EMBL/GenBank/DDBJ whole genome shotgun (WGS) entry which is preliminary data.</text>
</comment>
<feature type="compositionally biased region" description="Basic and acidic residues" evidence="1">
    <location>
        <begin position="11"/>
        <end position="27"/>
    </location>
</feature>
<dbReference type="RefSeq" id="WP_160787248.1">
    <property type="nucleotide sequence ID" value="NZ_CP086613.1"/>
</dbReference>